<dbReference type="Proteomes" id="UP001151760">
    <property type="component" value="Unassembled WGS sequence"/>
</dbReference>
<evidence type="ECO:0000313" key="1">
    <source>
        <dbReference type="EMBL" id="GJT44078.1"/>
    </source>
</evidence>
<dbReference type="GO" id="GO:0003964">
    <property type="term" value="F:RNA-directed DNA polymerase activity"/>
    <property type="evidence" value="ECO:0007669"/>
    <property type="project" value="UniProtKB-KW"/>
</dbReference>
<accession>A0ABQ5DYJ2</accession>
<proteinExistence type="predicted"/>
<organism evidence="1 2">
    <name type="scientific">Tanacetum coccineum</name>
    <dbReference type="NCBI Taxonomy" id="301880"/>
    <lineage>
        <taxon>Eukaryota</taxon>
        <taxon>Viridiplantae</taxon>
        <taxon>Streptophyta</taxon>
        <taxon>Embryophyta</taxon>
        <taxon>Tracheophyta</taxon>
        <taxon>Spermatophyta</taxon>
        <taxon>Magnoliopsida</taxon>
        <taxon>eudicotyledons</taxon>
        <taxon>Gunneridae</taxon>
        <taxon>Pentapetalae</taxon>
        <taxon>asterids</taxon>
        <taxon>campanulids</taxon>
        <taxon>Asterales</taxon>
        <taxon>Asteraceae</taxon>
        <taxon>Asteroideae</taxon>
        <taxon>Anthemideae</taxon>
        <taxon>Anthemidinae</taxon>
        <taxon>Tanacetum</taxon>
    </lineage>
</organism>
<dbReference type="InterPro" id="IPR040256">
    <property type="entry name" value="At4g02000-like"/>
</dbReference>
<keyword evidence="1" id="KW-0548">Nucleotidyltransferase</keyword>
<keyword evidence="1" id="KW-0695">RNA-directed DNA polymerase</keyword>
<keyword evidence="2" id="KW-1185">Reference proteome</keyword>
<protein>
    <submittedName>
        <fullName evidence="1">Reverse transcriptase domain-containing protein</fullName>
    </submittedName>
</protein>
<dbReference type="PANTHER" id="PTHR31286">
    <property type="entry name" value="GLYCINE-RICH CELL WALL STRUCTURAL PROTEIN 1.8-LIKE"/>
    <property type="match status" value="1"/>
</dbReference>
<dbReference type="EMBL" id="BQNB010015783">
    <property type="protein sequence ID" value="GJT44078.1"/>
    <property type="molecule type" value="Genomic_DNA"/>
</dbReference>
<reference evidence="1" key="2">
    <citation type="submission" date="2022-01" db="EMBL/GenBank/DDBJ databases">
        <authorList>
            <person name="Yamashiro T."/>
            <person name="Shiraishi A."/>
            <person name="Satake H."/>
            <person name="Nakayama K."/>
        </authorList>
    </citation>
    <scope>NUCLEOTIDE SEQUENCE</scope>
</reference>
<comment type="caution">
    <text evidence="1">The sequence shown here is derived from an EMBL/GenBank/DDBJ whole genome shotgun (WGS) entry which is preliminary data.</text>
</comment>
<gene>
    <name evidence="1" type="ORF">Tco_0952793</name>
</gene>
<keyword evidence="1" id="KW-0808">Transferase</keyword>
<reference evidence="1" key="1">
    <citation type="journal article" date="2022" name="Int. J. Mol. Sci.">
        <title>Draft Genome of Tanacetum Coccineum: Genomic Comparison of Closely Related Tanacetum-Family Plants.</title>
        <authorList>
            <person name="Yamashiro T."/>
            <person name="Shiraishi A."/>
            <person name="Nakayama K."/>
            <person name="Satake H."/>
        </authorList>
    </citation>
    <scope>NUCLEOTIDE SEQUENCE</scope>
</reference>
<evidence type="ECO:0000313" key="2">
    <source>
        <dbReference type="Proteomes" id="UP001151760"/>
    </source>
</evidence>
<dbReference type="PANTHER" id="PTHR31286:SF99">
    <property type="entry name" value="DUF4283 DOMAIN-CONTAINING PROTEIN"/>
    <property type="match status" value="1"/>
</dbReference>
<sequence>MSKDHTHSGNKEDKTSITTMIHDTKRQMLEGKLVLVGDDGIPVKSLNVDGQASSMDHFPCMSNMFGTPNTTTKVATASTSYTPSNNAQDGSVNVIKSDKLNDTWSRSYANLLNCEQSKKVANFRTLTAPSGNAADVAISLESVLEVKDRFENSVYGFFSWQKKFVSSSSKLFMESMLDNGSWLIRNVPFILQKWSPLANVSKEDLKSVTVWLKLHDVPITTFTENELSVIATKLGNLLMLDTYTASMYIESRGRFSFMRSMIDLHVDVEFIDFLVVAMPKIHGNGYLFHFIRVEYH</sequence>
<name>A0ABQ5DYJ2_9ASTR</name>